<organism evidence="1 2">
    <name type="scientific">Halalkalibacter suaedae</name>
    <dbReference type="NCBI Taxonomy" id="2822140"/>
    <lineage>
        <taxon>Bacteria</taxon>
        <taxon>Bacillati</taxon>
        <taxon>Bacillota</taxon>
        <taxon>Bacilli</taxon>
        <taxon>Bacillales</taxon>
        <taxon>Bacillaceae</taxon>
        <taxon>Halalkalibacter</taxon>
    </lineage>
</organism>
<gene>
    <name evidence="1" type="ORF">J7W16_21360</name>
</gene>
<dbReference type="EMBL" id="JAGKSQ010000019">
    <property type="protein sequence ID" value="MBP3953616.1"/>
    <property type="molecule type" value="Genomic_DNA"/>
</dbReference>
<comment type="caution">
    <text evidence="1">The sequence shown here is derived from an EMBL/GenBank/DDBJ whole genome shotgun (WGS) entry which is preliminary data.</text>
</comment>
<name>A0A940X141_9BACI</name>
<dbReference type="AlphaFoldDB" id="A0A940X141"/>
<protein>
    <submittedName>
        <fullName evidence="1">Uncharacterized protein</fullName>
    </submittedName>
</protein>
<evidence type="ECO:0000313" key="1">
    <source>
        <dbReference type="EMBL" id="MBP3953616.1"/>
    </source>
</evidence>
<evidence type="ECO:0000313" key="2">
    <source>
        <dbReference type="Proteomes" id="UP000678228"/>
    </source>
</evidence>
<dbReference type="RefSeq" id="WP_210599471.1">
    <property type="nucleotide sequence ID" value="NZ_JAGKSQ010000019.1"/>
</dbReference>
<dbReference type="Proteomes" id="UP000678228">
    <property type="component" value="Unassembled WGS sequence"/>
</dbReference>
<keyword evidence="2" id="KW-1185">Reference proteome</keyword>
<reference evidence="1" key="1">
    <citation type="submission" date="2021-03" db="EMBL/GenBank/DDBJ databases">
        <title>Bacillus suaedae sp. nov., isolated from Suaeda aralocaspica.</title>
        <authorList>
            <person name="Lei R.F.R."/>
        </authorList>
    </citation>
    <scope>NUCLEOTIDE SEQUENCE</scope>
    <source>
        <strain evidence="1">YZJH907-2</strain>
    </source>
</reference>
<accession>A0A940X141</accession>
<sequence>MQQQKKTKIQFFYDLKKACDDVIKAHKRRDEKMLTLAFNRVQTVLGGMKDYE</sequence>
<proteinExistence type="predicted"/>